<dbReference type="AlphaFoldDB" id="A0AAV1D1D1"/>
<feature type="region of interest" description="Disordered" evidence="1">
    <location>
        <begin position="316"/>
        <end position="344"/>
    </location>
</feature>
<name>A0AAV1D1D1_OLDCO</name>
<accession>A0AAV1D1D1</accession>
<evidence type="ECO:0000256" key="1">
    <source>
        <dbReference type="SAM" id="MobiDB-lite"/>
    </source>
</evidence>
<evidence type="ECO:0000313" key="3">
    <source>
        <dbReference type="Proteomes" id="UP001161247"/>
    </source>
</evidence>
<protein>
    <submittedName>
        <fullName evidence="2">OLC1v1038458C1</fullName>
    </submittedName>
</protein>
<gene>
    <name evidence="2" type="ORF">OLC1_LOCUS10844</name>
</gene>
<dbReference type="Proteomes" id="UP001161247">
    <property type="component" value="Chromosome 4"/>
</dbReference>
<keyword evidence="3" id="KW-1185">Reference proteome</keyword>
<organism evidence="2 3">
    <name type="scientific">Oldenlandia corymbosa var. corymbosa</name>
    <dbReference type="NCBI Taxonomy" id="529605"/>
    <lineage>
        <taxon>Eukaryota</taxon>
        <taxon>Viridiplantae</taxon>
        <taxon>Streptophyta</taxon>
        <taxon>Embryophyta</taxon>
        <taxon>Tracheophyta</taxon>
        <taxon>Spermatophyta</taxon>
        <taxon>Magnoliopsida</taxon>
        <taxon>eudicotyledons</taxon>
        <taxon>Gunneridae</taxon>
        <taxon>Pentapetalae</taxon>
        <taxon>asterids</taxon>
        <taxon>lamiids</taxon>
        <taxon>Gentianales</taxon>
        <taxon>Rubiaceae</taxon>
        <taxon>Rubioideae</taxon>
        <taxon>Spermacoceae</taxon>
        <taxon>Hedyotis-Oldenlandia complex</taxon>
        <taxon>Oldenlandia</taxon>
    </lineage>
</organism>
<reference evidence="2" key="1">
    <citation type="submission" date="2023-03" db="EMBL/GenBank/DDBJ databases">
        <authorList>
            <person name="Julca I."/>
        </authorList>
    </citation>
    <scope>NUCLEOTIDE SEQUENCE</scope>
</reference>
<dbReference type="EMBL" id="OX459121">
    <property type="protein sequence ID" value="CAI9101196.1"/>
    <property type="molecule type" value="Genomic_DNA"/>
</dbReference>
<proteinExistence type="predicted"/>
<sequence>MALITAFSHKCRLFQSTLSEAEPEAKASGVFVLRAAIHFPSAQPNNLQHENVSITVPYTKSQQVQFLDFRATVERFDEICRRIEVLRSADNLNVMVHELARLFFCQFRPHFSKDHQSHLLVLVDLDATISARSDPGLDSYGILLRDMQPRVDGEVVASEIPEEIAASNNFEEIRSFLEVRIVSIDDQVSDNCLICAYEPEVGRNIQTELLPWLYFSRAWINSRWLVKLDLMHGITQSLSEIAQFISIAKLKATCFCSSQYSLIASQARVFFCDGTDKRSKNSVVRTNIWFSCQDLNPVLVQEIVSTHPHSVVLPVQQKSGSPKHIPDPQASGSSSRLDQGATEENTLKVKLLEARLESQHSRSRTS</sequence>
<evidence type="ECO:0000313" key="2">
    <source>
        <dbReference type="EMBL" id="CAI9101196.1"/>
    </source>
</evidence>